<dbReference type="AlphaFoldDB" id="A0A498MNI7"/>
<feature type="domain" description="CUB" evidence="6">
    <location>
        <begin position="75"/>
        <end position="144"/>
    </location>
</feature>
<dbReference type="CDD" id="cd00033">
    <property type="entry name" value="CCP"/>
    <property type="match status" value="1"/>
</dbReference>
<dbReference type="PANTHER" id="PTHR45656">
    <property type="entry name" value="PROTEIN CBR-CLEC-78"/>
    <property type="match status" value="1"/>
</dbReference>
<keyword evidence="9" id="KW-1185">Reference proteome</keyword>
<dbReference type="Gene3D" id="2.60.120.290">
    <property type="entry name" value="Spermadhesin, CUB domain"/>
    <property type="match status" value="1"/>
</dbReference>
<dbReference type="PROSITE" id="PS01180">
    <property type="entry name" value="CUB"/>
    <property type="match status" value="1"/>
</dbReference>
<dbReference type="EMBL" id="QBIY01012706">
    <property type="protein sequence ID" value="RXN18675.1"/>
    <property type="molecule type" value="Genomic_DNA"/>
</dbReference>
<dbReference type="InterPro" id="IPR035976">
    <property type="entry name" value="Sushi/SCR/CCP_sf"/>
</dbReference>
<dbReference type="Gene3D" id="2.10.70.10">
    <property type="entry name" value="Complement Module, domain 1"/>
    <property type="match status" value="1"/>
</dbReference>
<dbReference type="PANTHER" id="PTHR45656:SF4">
    <property type="entry name" value="PROTEIN CBR-CLEC-78"/>
    <property type="match status" value="1"/>
</dbReference>
<feature type="domain" description="Sushi" evidence="7">
    <location>
        <begin position="10"/>
        <end position="71"/>
    </location>
</feature>
<comment type="caution">
    <text evidence="5">Lacks conserved residue(s) required for the propagation of feature annotation.</text>
</comment>
<accession>A0A498MNI7</accession>
<dbReference type="SUPFAM" id="SSF49854">
    <property type="entry name" value="Spermadhesin, CUB domain"/>
    <property type="match status" value="1"/>
</dbReference>
<evidence type="ECO:0000313" key="8">
    <source>
        <dbReference type="EMBL" id="RXN18675.1"/>
    </source>
</evidence>
<dbReference type="Proteomes" id="UP000290572">
    <property type="component" value="Unassembled WGS sequence"/>
</dbReference>
<dbReference type="SMART" id="SM00042">
    <property type="entry name" value="CUB"/>
    <property type="match status" value="1"/>
</dbReference>
<dbReference type="SUPFAM" id="SSF57535">
    <property type="entry name" value="Complement control module/SCR domain"/>
    <property type="match status" value="1"/>
</dbReference>
<evidence type="ECO:0000259" key="7">
    <source>
        <dbReference type="PROSITE" id="PS50923"/>
    </source>
</evidence>
<evidence type="ECO:0000256" key="2">
    <source>
        <dbReference type="ARBA" id="ARBA00022729"/>
    </source>
</evidence>
<evidence type="ECO:0000313" key="9">
    <source>
        <dbReference type="Proteomes" id="UP000290572"/>
    </source>
</evidence>
<comment type="caution">
    <text evidence="8">The sequence shown here is derived from an EMBL/GenBank/DDBJ whole genome shotgun (WGS) entry which is preliminary data.</text>
</comment>
<sequence>MSGDEALPSYTCGNPGQLLNGMQQGSTFNIGDKIRYSCNQGYVLEGHTVLSCLATSSGTAAWDFPLPYCRADDGCGGTLRGQSGIITSPNYPQEYNNNADCTWTVLAEPGDTIALVFSDFQLEEDYDVLEITGTEGSSQWSPGCVLTSAAFVFSPSRSLHAGDQDVPIPSPQGESVILLAAIHKTLRASSNNALFVWMRTERRVSRILFCTFGWQRRRLK</sequence>
<gene>
    <name evidence="8" type="ORF">ROHU_007668</name>
</gene>
<organism evidence="8 9">
    <name type="scientific">Labeo rohita</name>
    <name type="common">Indian major carp</name>
    <name type="synonym">Cyprinus rohita</name>
    <dbReference type="NCBI Taxonomy" id="84645"/>
    <lineage>
        <taxon>Eukaryota</taxon>
        <taxon>Metazoa</taxon>
        <taxon>Chordata</taxon>
        <taxon>Craniata</taxon>
        <taxon>Vertebrata</taxon>
        <taxon>Euteleostomi</taxon>
        <taxon>Actinopterygii</taxon>
        <taxon>Neopterygii</taxon>
        <taxon>Teleostei</taxon>
        <taxon>Ostariophysi</taxon>
        <taxon>Cypriniformes</taxon>
        <taxon>Cyprinidae</taxon>
        <taxon>Labeoninae</taxon>
        <taxon>Labeonini</taxon>
        <taxon>Labeo</taxon>
    </lineage>
</organism>
<dbReference type="SMART" id="SM00032">
    <property type="entry name" value="CCP"/>
    <property type="match status" value="1"/>
</dbReference>
<evidence type="ECO:0000256" key="3">
    <source>
        <dbReference type="ARBA" id="ARBA00022737"/>
    </source>
</evidence>
<protein>
    <submittedName>
        <fullName evidence="8">CUB and sushi domain-containing 2</fullName>
    </submittedName>
</protein>
<keyword evidence="1 5" id="KW-0768">Sushi</keyword>
<evidence type="ECO:0000259" key="6">
    <source>
        <dbReference type="PROSITE" id="PS01180"/>
    </source>
</evidence>
<dbReference type="Pfam" id="PF00084">
    <property type="entry name" value="Sushi"/>
    <property type="match status" value="1"/>
</dbReference>
<proteinExistence type="predicted"/>
<dbReference type="STRING" id="84645.A0A498MNI7"/>
<evidence type="ECO:0000256" key="4">
    <source>
        <dbReference type="ARBA" id="ARBA00023157"/>
    </source>
</evidence>
<dbReference type="CDD" id="cd00041">
    <property type="entry name" value="CUB"/>
    <property type="match status" value="1"/>
</dbReference>
<evidence type="ECO:0000256" key="1">
    <source>
        <dbReference type="ARBA" id="ARBA00022659"/>
    </source>
</evidence>
<keyword evidence="2" id="KW-0732">Signal</keyword>
<dbReference type="InterPro" id="IPR000859">
    <property type="entry name" value="CUB_dom"/>
</dbReference>
<dbReference type="InterPro" id="IPR051277">
    <property type="entry name" value="SEZ6_CSMD_C4BPB_Regulators"/>
</dbReference>
<keyword evidence="4" id="KW-1015">Disulfide bond</keyword>
<dbReference type="InterPro" id="IPR035914">
    <property type="entry name" value="Sperma_CUB_dom_sf"/>
</dbReference>
<dbReference type="Pfam" id="PF00431">
    <property type="entry name" value="CUB"/>
    <property type="match status" value="1"/>
</dbReference>
<keyword evidence="3" id="KW-0677">Repeat</keyword>
<name>A0A498MNI7_LABRO</name>
<dbReference type="PROSITE" id="PS50923">
    <property type="entry name" value="SUSHI"/>
    <property type="match status" value="1"/>
</dbReference>
<evidence type="ECO:0000256" key="5">
    <source>
        <dbReference type="PROSITE-ProRule" id="PRU00302"/>
    </source>
</evidence>
<reference evidence="8 9" key="1">
    <citation type="submission" date="2018-03" db="EMBL/GenBank/DDBJ databases">
        <title>Draft genome sequence of Rohu Carp (Labeo rohita).</title>
        <authorList>
            <person name="Das P."/>
            <person name="Kushwaha B."/>
            <person name="Joshi C.G."/>
            <person name="Kumar D."/>
            <person name="Nagpure N.S."/>
            <person name="Sahoo L."/>
            <person name="Das S.P."/>
            <person name="Bit A."/>
            <person name="Patnaik S."/>
            <person name="Meher P.K."/>
            <person name="Jayasankar P."/>
            <person name="Koringa P.G."/>
            <person name="Patel N.V."/>
            <person name="Hinsu A.T."/>
            <person name="Kumar R."/>
            <person name="Pandey M."/>
            <person name="Agarwal S."/>
            <person name="Srivastava S."/>
            <person name="Singh M."/>
            <person name="Iquebal M.A."/>
            <person name="Jaiswal S."/>
            <person name="Angadi U.B."/>
            <person name="Kumar N."/>
            <person name="Raza M."/>
            <person name="Shah T.M."/>
            <person name="Rai A."/>
            <person name="Jena J.K."/>
        </authorList>
    </citation>
    <scope>NUCLEOTIDE SEQUENCE [LARGE SCALE GENOMIC DNA]</scope>
    <source>
        <strain evidence="8">DASCIFA01</strain>
        <tissue evidence="8">Testis</tissue>
    </source>
</reference>
<dbReference type="InterPro" id="IPR000436">
    <property type="entry name" value="Sushi_SCR_CCP_dom"/>
</dbReference>